<name>A0ABN1JWJ3_9BURK</name>
<evidence type="ECO:0000256" key="1">
    <source>
        <dbReference type="SAM" id="SignalP"/>
    </source>
</evidence>
<evidence type="ECO:0000313" key="2">
    <source>
        <dbReference type="EMBL" id="GAA0748090.1"/>
    </source>
</evidence>
<comment type="caution">
    <text evidence="2">The sequence shown here is derived from an EMBL/GenBank/DDBJ whole genome shotgun (WGS) entry which is preliminary data.</text>
</comment>
<dbReference type="Proteomes" id="UP001500279">
    <property type="component" value="Unassembled WGS sequence"/>
</dbReference>
<keyword evidence="1" id="KW-0732">Signal</keyword>
<evidence type="ECO:0000313" key="3">
    <source>
        <dbReference type="Proteomes" id="UP001500279"/>
    </source>
</evidence>
<evidence type="ECO:0008006" key="4">
    <source>
        <dbReference type="Google" id="ProtNLM"/>
    </source>
</evidence>
<accession>A0ABN1JWJ3</accession>
<sequence>MVHGLLVTGLCLGMQALAAEFPAGQVTLLPLPAGALQGSGVGLNDWGLVAGTSGAGGASPVHATLWQHGVSIVLPGLSNQGYATANDANERGWVVGVSVAANGDPHATLWRRGSIGYHAQDLGTQGTGRYSTAVAVNASGLVAGYSTFVVTNTLDARATLWPAGGQAVDLGTLGGSFSSAYGLNRAGQVVGASATANNSAIHAVLWRDGNMLDLGPGYANQINDSGHIVGMDDASRAVRWLPDGTRVLLGTLGGSFSSGAAVNNAGQIAGWASIPSDTLFHAVYWQDDVAVDLNDFLDDEARADGWYLSYATGINAAGLVTGAAFRAGTAEMRPFVVKLPRAAGRVGEM</sequence>
<feature type="chain" id="PRO_5046851276" description="HAF repeat-containing protein" evidence="1">
    <location>
        <begin position="19"/>
        <end position="349"/>
    </location>
</feature>
<feature type="signal peptide" evidence="1">
    <location>
        <begin position="1"/>
        <end position="18"/>
    </location>
</feature>
<protein>
    <recommendedName>
        <fullName evidence="4">HAF repeat-containing protein</fullName>
    </recommendedName>
</protein>
<dbReference type="InterPro" id="IPR014262">
    <property type="entry name" value="HAF_rpt"/>
</dbReference>
<proteinExistence type="predicted"/>
<organism evidence="2 3">
    <name type="scientific">Ideonella azotifigens</name>
    <dbReference type="NCBI Taxonomy" id="513160"/>
    <lineage>
        <taxon>Bacteria</taxon>
        <taxon>Pseudomonadati</taxon>
        <taxon>Pseudomonadota</taxon>
        <taxon>Betaproteobacteria</taxon>
        <taxon>Burkholderiales</taxon>
        <taxon>Sphaerotilaceae</taxon>
        <taxon>Ideonella</taxon>
    </lineage>
</organism>
<gene>
    <name evidence="2" type="ORF">GCM10009107_17150</name>
</gene>
<dbReference type="EMBL" id="BAAAEW010000008">
    <property type="protein sequence ID" value="GAA0748090.1"/>
    <property type="molecule type" value="Genomic_DNA"/>
</dbReference>
<reference evidence="2 3" key="1">
    <citation type="journal article" date="2019" name="Int. J. Syst. Evol. Microbiol.">
        <title>The Global Catalogue of Microorganisms (GCM) 10K type strain sequencing project: providing services to taxonomists for standard genome sequencing and annotation.</title>
        <authorList>
            <consortium name="The Broad Institute Genomics Platform"/>
            <consortium name="The Broad Institute Genome Sequencing Center for Infectious Disease"/>
            <person name="Wu L."/>
            <person name="Ma J."/>
        </authorList>
    </citation>
    <scope>NUCLEOTIDE SEQUENCE [LARGE SCALE GENOMIC DNA]</scope>
    <source>
        <strain evidence="2 3">JCM 15503</strain>
    </source>
</reference>
<keyword evidence="3" id="KW-1185">Reference proteome</keyword>
<dbReference type="NCBIfam" id="TIGR02913">
    <property type="entry name" value="HAF_rpt"/>
    <property type="match status" value="1"/>
</dbReference>